<keyword evidence="3" id="KW-1185">Reference proteome</keyword>
<evidence type="ECO:0000313" key="2">
    <source>
        <dbReference type="EMBL" id="MFC7332777.1"/>
    </source>
</evidence>
<dbReference type="RefSeq" id="WP_012568518.1">
    <property type="nucleotide sequence ID" value="NZ_JBHTCM010000007.1"/>
</dbReference>
<gene>
    <name evidence="2" type="ORF">ACFQPS_06350</name>
</gene>
<organism evidence="2 3">
    <name type="scientific">Rhodocista pekingensis</name>
    <dbReference type="NCBI Taxonomy" id="201185"/>
    <lineage>
        <taxon>Bacteria</taxon>
        <taxon>Pseudomonadati</taxon>
        <taxon>Pseudomonadota</taxon>
        <taxon>Alphaproteobacteria</taxon>
        <taxon>Rhodospirillales</taxon>
        <taxon>Azospirillaceae</taxon>
        <taxon>Rhodocista</taxon>
    </lineage>
</organism>
<keyword evidence="1" id="KW-1133">Transmembrane helix</keyword>
<feature type="transmembrane region" description="Helical" evidence="1">
    <location>
        <begin position="6"/>
        <end position="24"/>
    </location>
</feature>
<sequence>MTESQWMSLVYALALLVLLVPAFLRLRMPGQVLLRNIALWLAAFAALGLIYSLFGPF</sequence>
<evidence type="ECO:0000313" key="3">
    <source>
        <dbReference type="Proteomes" id="UP001596456"/>
    </source>
</evidence>
<proteinExistence type="predicted"/>
<dbReference type="Proteomes" id="UP001596456">
    <property type="component" value="Unassembled WGS sequence"/>
</dbReference>
<comment type="caution">
    <text evidence="2">The sequence shown here is derived from an EMBL/GenBank/DDBJ whole genome shotgun (WGS) entry which is preliminary data.</text>
</comment>
<keyword evidence="1" id="KW-0812">Transmembrane</keyword>
<reference evidence="3" key="1">
    <citation type="journal article" date="2019" name="Int. J. Syst. Evol. Microbiol.">
        <title>The Global Catalogue of Microorganisms (GCM) 10K type strain sequencing project: providing services to taxonomists for standard genome sequencing and annotation.</title>
        <authorList>
            <consortium name="The Broad Institute Genomics Platform"/>
            <consortium name="The Broad Institute Genome Sequencing Center for Infectious Disease"/>
            <person name="Wu L."/>
            <person name="Ma J."/>
        </authorList>
    </citation>
    <scope>NUCLEOTIDE SEQUENCE [LARGE SCALE GENOMIC DNA]</scope>
    <source>
        <strain evidence="3">CGMCC 1.16275</strain>
    </source>
</reference>
<accession>A0ABW2KUE4</accession>
<dbReference type="EMBL" id="JBHTCM010000007">
    <property type="protein sequence ID" value="MFC7332777.1"/>
    <property type="molecule type" value="Genomic_DNA"/>
</dbReference>
<name>A0ABW2KUE4_9PROT</name>
<feature type="transmembrane region" description="Helical" evidence="1">
    <location>
        <begin position="36"/>
        <end position="54"/>
    </location>
</feature>
<protein>
    <submittedName>
        <fullName evidence="2">Uncharacterized protein</fullName>
    </submittedName>
</protein>
<keyword evidence="1" id="KW-0472">Membrane</keyword>
<evidence type="ECO:0000256" key="1">
    <source>
        <dbReference type="SAM" id="Phobius"/>
    </source>
</evidence>